<evidence type="ECO:0000313" key="6">
    <source>
        <dbReference type="Proteomes" id="UP000189464"/>
    </source>
</evidence>
<protein>
    <recommendedName>
        <fullName evidence="4">Right handed beta helix domain-containing protein</fullName>
    </recommendedName>
</protein>
<dbReference type="SUPFAM" id="SSF51126">
    <property type="entry name" value="Pectin lyase-like"/>
    <property type="match status" value="2"/>
</dbReference>
<reference evidence="5 6" key="1">
    <citation type="journal article" date="2016" name="Int. J. Syst. Evol. Microbiol.">
        <title>Desulfotomaculum ferrireducens sp. nov., a moderately thermophilic sulfate-reducing and dissimilatory Fe(III)-reducing bacterium isolated from compost.</title>
        <authorList>
            <person name="Yang G."/>
            <person name="Guo J."/>
            <person name="Zhuang L."/>
            <person name="Yuan Y."/>
            <person name="Zhou S."/>
        </authorList>
    </citation>
    <scope>NUCLEOTIDE SEQUENCE [LARGE SCALE GENOMIC DNA]</scope>
    <source>
        <strain evidence="5 6">GSS09</strain>
    </source>
</reference>
<comment type="pathway">
    <text evidence="1">Protein modification; protein ubiquitination.</text>
</comment>
<proteinExistence type="predicted"/>
<sequence>MAVLRVPKGYCTIQEAVNAARPGDVILVDEGTYPEQVIIDKNNICLVARCRNAVLDGNCLWDFGFILNNVVGVEIKDFTIKNYDLAGIFLLGGQANRIINNNIKKNDLAGIVLSGSNRNLISRNTIRENKFGILGLDIDQNWLVKNRVYKNCQSGIVLGLGNSGCNDNALINNSSVGNASIGILALGCNNLLLQNQVLQNELGILAVDDHNVLQGNIVKRNNCDAVLAVNADNLYIANNLISNNCGTGIQLVNNEFDIIEENKIVLNKDSGIKGSVDSINNIIIRNWIQLNTPCNIDLMNPDNNVINYRLFKS</sequence>
<dbReference type="RefSeq" id="WP_077713775.1">
    <property type="nucleotide sequence ID" value="NZ_CP019698.1"/>
</dbReference>
<dbReference type="InterPro" id="IPR012334">
    <property type="entry name" value="Pectin_lyas_fold"/>
</dbReference>
<feature type="domain" description="Right handed beta helix" evidence="4">
    <location>
        <begin position="64"/>
        <end position="207"/>
    </location>
</feature>
<accession>A0A1S6IVJ4</accession>
<dbReference type="Gene3D" id="2.160.20.10">
    <property type="entry name" value="Single-stranded right-handed beta-helix, Pectin lyase-like"/>
    <property type="match status" value="1"/>
</dbReference>
<dbReference type="InterPro" id="IPR039448">
    <property type="entry name" value="Beta_helix"/>
</dbReference>
<dbReference type="STRING" id="1833852.B0537_06495"/>
<dbReference type="PANTHER" id="PTHR22990:SF15">
    <property type="entry name" value="F-BOX ONLY PROTEIN 10"/>
    <property type="match status" value="1"/>
</dbReference>
<keyword evidence="6" id="KW-1185">Reference proteome</keyword>
<dbReference type="InterPro" id="IPR006626">
    <property type="entry name" value="PbH1"/>
</dbReference>
<gene>
    <name evidence="5" type="ORF">B0537_06495</name>
</gene>
<keyword evidence="2" id="KW-0677">Repeat</keyword>
<organism evidence="5 6">
    <name type="scientific">Desulforamulus ferrireducens</name>
    <dbReference type="NCBI Taxonomy" id="1833852"/>
    <lineage>
        <taxon>Bacteria</taxon>
        <taxon>Bacillati</taxon>
        <taxon>Bacillota</taxon>
        <taxon>Clostridia</taxon>
        <taxon>Eubacteriales</taxon>
        <taxon>Peptococcaceae</taxon>
        <taxon>Desulforamulus</taxon>
    </lineage>
</organism>
<dbReference type="NCBIfam" id="TIGR03804">
    <property type="entry name" value="para_beta_helix"/>
    <property type="match status" value="1"/>
</dbReference>
<dbReference type="InterPro" id="IPR011050">
    <property type="entry name" value="Pectin_lyase_fold/virulence"/>
</dbReference>
<dbReference type="AlphaFoldDB" id="A0A1S6IVJ4"/>
<evidence type="ECO:0000313" key="5">
    <source>
        <dbReference type="EMBL" id="AQS58763.1"/>
    </source>
</evidence>
<name>A0A1S6IVJ4_9FIRM</name>
<dbReference type="Proteomes" id="UP000189464">
    <property type="component" value="Chromosome"/>
</dbReference>
<dbReference type="OrthoDB" id="9765222at2"/>
<dbReference type="SMART" id="SM00710">
    <property type="entry name" value="PbH1"/>
    <property type="match status" value="6"/>
</dbReference>
<evidence type="ECO:0000256" key="2">
    <source>
        <dbReference type="ARBA" id="ARBA00022737"/>
    </source>
</evidence>
<dbReference type="InterPro" id="IPR022441">
    <property type="entry name" value="Para_beta_helix_rpt-2"/>
</dbReference>
<dbReference type="EMBL" id="CP019698">
    <property type="protein sequence ID" value="AQS58763.1"/>
    <property type="molecule type" value="Genomic_DNA"/>
</dbReference>
<evidence type="ECO:0000256" key="3">
    <source>
        <dbReference type="ARBA" id="ARBA00022786"/>
    </source>
</evidence>
<evidence type="ECO:0000259" key="4">
    <source>
        <dbReference type="Pfam" id="PF13229"/>
    </source>
</evidence>
<dbReference type="KEGG" id="dfg:B0537_06495"/>
<keyword evidence="3" id="KW-0833">Ubl conjugation pathway</keyword>
<dbReference type="PANTHER" id="PTHR22990">
    <property type="entry name" value="F-BOX ONLY PROTEIN"/>
    <property type="match status" value="1"/>
</dbReference>
<evidence type="ECO:0000256" key="1">
    <source>
        <dbReference type="ARBA" id="ARBA00004906"/>
    </source>
</evidence>
<dbReference type="InterPro" id="IPR051550">
    <property type="entry name" value="SCF-Subunits/Alg-Epimerases"/>
</dbReference>
<dbReference type="Pfam" id="PF13229">
    <property type="entry name" value="Beta_helix"/>
    <property type="match status" value="1"/>
</dbReference>